<feature type="transmembrane region" description="Helical" evidence="11">
    <location>
        <begin position="49"/>
        <end position="70"/>
    </location>
</feature>
<keyword evidence="15" id="KW-1185">Reference proteome</keyword>
<keyword evidence="4 11" id="KW-0813">Transport</keyword>
<dbReference type="PROSITE" id="PS50928">
    <property type="entry name" value="ABC_TM1"/>
    <property type="match status" value="1"/>
</dbReference>
<comment type="caution">
    <text evidence="14">The sequence shown here is derived from an EMBL/GenBank/DDBJ whole genome shotgun (WGS) entry which is preliminary data.</text>
</comment>
<dbReference type="RefSeq" id="WP_088275835.1">
    <property type="nucleotide sequence ID" value="NZ_FNVE01000006.1"/>
</dbReference>
<comment type="similarity">
    <text evidence="3 12">Belongs to the binding-protein-dependent transport system permease family. CysTW subfamily.</text>
</comment>
<dbReference type="FunFam" id="1.10.3720.10:FF:000054">
    <property type="entry name" value="Molybdenum transport system permease"/>
    <property type="match status" value="1"/>
</dbReference>
<feature type="transmembrane region" description="Helical" evidence="11">
    <location>
        <begin position="90"/>
        <end position="110"/>
    </location>
</feature>
<evidence type="ECO:0000256" key="5">
    <source>
        <dbReference type="ARBA" id="ARBA00022475"/>
    </source>
</evidence>
<keyword evidence="8 11" id="KW-0812">Transmembrane</keyword>
<dbReference type="Pfam" id="PF00528">
    <property type="entry name" value="BPD_transp_1"/>
    <property type="match status" value="1"/>
</dbReference>
<keyword evidence="5" id="KW-1003">Cell membrane</keyword>
<accession>A0AAQ1G8J3</accession>
<evidence type="ECO:0000256" key="4">
    <source>
        <dbReference type="ARBA" id="ARBA00022448"/>
    </source>
</evidence>
<dbReference type="AlphaFoldDB" id="A0AAQ1G8J3"/>
<keyword evidence="6 12" id="KW-0500">Molybdenum</keyword>
<evidence type="ECO:0000256" key="7">
    <source>
        <dbReference type="ARBA" id="ARBA00022519"/>
    </source>
</evidence>
<evidence type="ECO:0000256" key="1">
    <source>
        <dbReference type="ARBA" id="ARBA00002949"/>
    </source>
</evidence>
<dbReference type="NCBIfam" id="TIGR02141">
    <property type="entry name" value="modB_ABC"/>
    <property type="match status" value="1"/>
</dbReference>
<dbReference type="InterPro" id="IPR035906">
    <property type="entry name" value="MetI-like_sf"/>
</dbReference>
<evidence type="ECO:0000256" key="6">
    <source>
        <dbReference type="ARBA" id="ARBA00022505"/>
    </source>
</evidence>
<feature type="transmembrane region" description="Helical" evidence="11">
    <location>
        <begin position="156"/>
        <end position="176"/>
    </location>
</feature>
<gene>
    <name evidence="14" type="ORF">SAMN05216586_10691</name>
</gene>
<dbReference type="PANTHER" id="PTHR30183">
    <property type="entry name" value="MOLYBDENUM TRANSPORT SYSTEM PERMEASE PROTEIN MODB"/>
    <property type="match status" value="1"/>
</dbReference>
<dbReference type="GO" id="GO:0005886">
    <property type="term" value="C:plasma membrane"/>
    <property type="evidence" value="ECO:0007669"/>
    <property type="project" value="UniProtKB-SubCell"/>
</dbReference>
<evidence type="ECO:0000256" key="8">
    <source>
        <dbReference type="ARBA" id="ARBA00022692"/>
    </source>
</evidence>
<evidence type="ECO:0000256" key="2">
    <source>
        <dbReference type="ARBA" id="ARBA00004429"/>
    </source>
</evidence>
<dbReference type="EMBL" id="FNVE01000006">
    <property type="protein sequence ID" value="SEG39992.1"/>
    <property type="molecule type" value="Genomic_DNA"/>
</dbReference>
<evidence type="ECO:0000256" key="12">
    <source>
        <dbReference type="RuleBase" id="RU365097"/>
    </source>
</evidence>
<dbReference type="CDD" id="cd06261">
    <property type="entry name" value="TM_PBP2"/>
    <property type="match status" value="1"/>
</dbReference>
<dbReference type="InterPro" id="IPR011867">
    <property type="entry name" value="ModB_ABC"/>
</dbReference>
<evidence type="ECO:0000256" key="11">
    <source>
        <dbReference type="RuleBase" id="RU363032"/>
    </source>
</evidence>
<feature type="transmembrane region" description="Helical" evidence="11">
    <location>
        <begin position="196"/>
        <end position="217"/>
    </location>
</feature>
<evidence type="ECO:0000256" key="9">
    <source>
        <dbReference type="ARBA" id="ARBA00022989"/>
    </source>
</evidence>
<dbReference type="Gene3D" id="1.10.3720.10">
    <property type="entry name" value="MetI-like"/>
    <property type="match status" value="1"/>
</dbReference>
<dbReference type="InterPro" id="IPR000515">
    <property type="entry name" value="MetI-like"/>
</dbReference>
<evidence type="ECO:0000313" key="14">
    <source>
        <dbReference type="EMBL" id="SEG39992.1"/>
    </source>
</evidence>
<feature type="domain" description="ABC transmembrane type-1" evidence="13">
    <location>
        <begin position="13"/>
        <end position="217"/>
    </location>
</feature>
<sequence>MSLPLDAADLAAIWLTLKLAALTTVLLLLVGTPLAWWLAHTRSRLKGPIGALVALPLVLPPTVIGFYLLVAMGPNGPLGALTRQLGLGTLAFSFSGLVIGSVCYSMPFVVQPIQNAFEAIGKRPLEVAATLGASPLDRFFTVALPLARPGIITASVLGFAHTLGEFGVVLMIGGNIPERTRVVSVQIFNHVEAMDYASAHWLAGGVLVCSFLILLLLNRRGRPSVMPGTRA</sequence>
<evidence type="ECO:0000313" key="15">
    <source>
        <dbReference type="Proteomes" id="UP000243518"/>
    </source>
</evidence>
<keyword evidence="10 11" id="KW-0472">Membrane</keyword>
<reference evidence="14 15" key="1">
    <citation type="submission" date="2016-10" db="EMBL/GenBank/DDBJ databases">
        <authorList>
            <person name="Varghese N."/>
            <person name="Submissions S."/>
        </authorList>
    </citation>
    <scope>NUCLEOTIDE SEQUENCE [LARGE SCALE GENOMIC DNA]</scope>
    <source>
        <strain evidence="14 15">CECT 8317</strain>
    </source>
</reference>
<keyword evidence="7 12" id="KW-0997">Cell inner membrane</keyword>
<feature type="transmembrane region" description="Helical" evidence="11">
    <location>
        <begin position="12"/>
        <end position="37"/>
    </location>
</feature>
<comment type="function">
    <text evidence="1 12">Part of the binding-protein-dependent transport system for molybdenum; probably responsible for the translocation of the substrate across the membrane.</text>
</comment>
<protein>
    <recommendedName>
        <fullName evidence="12">Molybdenum transport system permease</fullName>
    </recommendedName>
</protein>
<dbReference type="PANTHER" id="PTHR30183:SF8">
    <property type="entry name" value="MOLYBDENUM TRANSPORT SYSTEM PERMEASE"/>
    <property type="match status" value="1"/>
</dbReference>
<dbReference type="Proteomes" id="UP000243518">
    <property type="component" value="Unassembled WGS sequence"/>
</dbReference>
<keyword evidence="9 11" id="KW-1133">Transmembrane helix</keyword>
<organism evidence="14 15">
    <name type="scientific">Halopseudomonas aestusnigri</name>
    <dbReference type="NCBI Taxonomy" id="857252"/>
    <lineage>
        <taxon>Bacteria</taxon>
        <taxon>Pseudomonadati</taxon>
        <taxon>Pseudomonadota</taxon>
        <taxon>Gammaproteobacteria</taxon>
        <taxon>Pseudomonadales</taxon>
        <taxon>Pseudomonadaceae</taxon>
        <taxon>Halopseudomonas</taxon>
    </lineage>
</organism>
<name>A0AAQ1G8J3_9GAMM</name>
<dbReference type="GO" id="GO:0015098">
    <property type="term" value="F:molybdate ion transmembrane transporter activity"/>
    <property type="evidence" value="ECO:0007669"/>
    <property type="project" value="UniProtKB-UniRule"/>
</dbReference>
<evidence type="ECO:0000256" key="10">
    <source>
        <dbReference type="ARBA" id="ARBA00023136"/>
    </source>
</evidence>
<comment type="subcellular location">
    <subcellularLocation>
        <location evidence="2 12">Cell inner membrane</location>
        <topology evidence="2 12">Multi-pass membrane protein</topology>
    </subcellularLocation>
    <subcellularLocation>
        <location evidence="11">Cell membrane</location>
        <topology evidence="11">Multi-pass membrane protein</topology>
    </subcellularLocation>
</comment>
<proteinExistence type="inferred from homology"/>
<evidence type="ECO:0000259" key="13">
    <source>
        <dbReference type="PROSITE" id="PS50928"/>
    </source>
</evidence>
<evidence type="ECO:0000256" key="3">
    <source>
        <dbReference type="ARBA" id="ARBA00007069"/>
    </source>
</evidence>
<dbReference type="SUPFAM" id="SSF161098">
    <property type="entry name" value="MetI-like"/>
    <property type="match status" value="1"/>
</dbReference>